<evidence type="ECO:0000256" key="9">
    <source>
        <dbReference type="SAM" id="Phobius"/>
    </source>
</evidence>
<evidence type="ECO:0000256" key="2">
    <source>
        <dbReference type="ARBA" id="ARBA00022692"/>
    </source>
</evidence>
<evidence type="ECO:0000313" key="12">
    <source>
        <dbReference type="Proteomes" id="UP001295444"/>
    </source>
</evidence>
<sequence length="372" mass="44128">MRRPTCRAGADEVAADMADPGKAEGAQRGVPLLLPGPPMSLLLVGLGLLMLAGQAAALIEGLYCGRQVCYDVLGVSRDASKADIARAYRQLARKYHPDRYRPGEQSEEASEKFILVATAYETLKDEDTRKDYDYMLDHPEEHYRHYYHYYSRRLAPKVDVRLVVLVTVCAISLFQFYSWWSSYNDAINYLATVPKYRIQAAEIARQQGLLNKAKEKGKSRRSKEEIRQEEEEIIKDIIKNKIDIKGGYQKPQIYDILFFQIILFPYYLFKYISWYVWWIYTFNIKREEYGETEKLYLIRKNMKMSEAQFDSLEDHRKEKFLEQQLWIRENFEVYRQEQEEEMKQKLASDPRWKRYRRWMKNEGPGRLTFVDD</sequence>
<evidence type="ECO:0000259" key="10">
    <source>
        <dbReference type="PROSITE" id="PS50076"/>
    </source>
</evidence>
<feature type="transmembrane region" description="Helical" evidence="9">
    <location>
        <begin position="257"/>
        <end position="280"/>
    </location>
</feature>
<evidence type="ECO:0000256" key="8">
    <source>
        <dbReference type="SAM" id="MobiDB-lite"/>
    </source>
</evidence>
<evidence type="ECO:0000256" key="5">
    <source>
        <dbReference type="ARBA" id="ARBA00023186"/>
    </source>
</evidence>
<dbReference type="SUPFAM" id="SSF46565">
    <property type="entry name" value="Chaperone J-domain"/>
    <property type="match status" value="1"/>
</dbReference>
<dbReference type="Gene3D" id="1.10.287.110">
    <property type="entry name" value="DnaJ domain"/>
    <property type="match status" value="1"/>
</dbReference>
<evidence type="ECO:0000256" key="4">
    <source>
        <dbReference type="ARBA" id="ARBA00023136"/>
    </source>
</evidence>
<dbReference type="PRINTS" id="PR00625">
    <property type="entry name" value="JDOMAIN"/>
</dbReference>
<gene>
    <name evidence="11" type="ORF">PECUL_23A025650</name>
</gene>
<dbReference type="PANTHER" id="PTHR44176:SF1">
    <property type="entry name" value="DNAJ HOMOLOG SUBFAMILY C MEMBER 25"/>
    <property type="match status" value="1"/>
</dbReference>
<dbReference type="GO" id="GO:0005789">
    <property type="term" value="C:endoplasmic reticulum membrane"/>
    <property type="evidence" value="ECO:0007669"/>
    <property type="project" value="TreeGrafter"/>
</dbReference>
<evidence type="ECO:0000313" key="11">
    <source>
        <dbReference type="EMBL" id="CAH2293634.1"/>
    </source>
</evidence>
<dbReference type="PROSITE" id="PS00636">
    <property type="entry name" value="DNAJ_1"/>
    <property type="match status" value="1"/>
</dbReference>
<keyword evidence="5" id="KW-0143">Chaperone</keyword>
<proteinExistence type="inferred from homology"/>
<feature type="region of interest" description="Disordered" evidence="8">
    <location>
        <begin position="1"/>
        <end position="22"/>
    </location>
</feature>
<reference evidence="11" key="1">
    <citation type="submission" date="2022-03" db="EMBL/GenBank/DDBJ databases">
        <authorList>
            <person name="Alioto T."/>
            <person name="Alioto T."/>
            <person name="Gomez Garrido J."/>
        </authorList>
    </citation>
    <scope>NUCLEOTIDE SEQUENCE</scope>
</reference>
<accession>A0AAD1W9A1</accession>
<dbReference type="GO" id="GO:0006457">
    <property type="term" value="P:protein folding"/>
    <property type="evidence" value="ECO:0007669"/>
    <property type="project" value="InterPro"/>
</dbReference>
<dbReference type="EMBL" id="OW240916">
    <property type="protein sequence ID" value="CAH2293634.1"/>
    <property type="molecule type" value="Genomic_DNA"/>
</dbReference>
<evidence type="ECO:0000256" key="3">
    <source>
        <dbReference type="ARBA" id="ARBA00022989"/>
    </source>
</evidence>
<dbReference type="PANTHER" id="PTHR44176">
    <property type="entry name" value="DNAJ HOMOLOG SUBFAMILY C MEMBER 25"/>
    <property type="match status" value="1"/>
</dbReference>
<comment type="subcellular location">
    <subcellularLocation>
        <location evidence="1">Membrane</location>
        <topology evidence="1">Multi-pass membrane protein</topology>
    </subcellularLocation>
</comment>
<evidence type="ECO:0000256" key="6">
    <source>
        <dbReference type="ARBA" id="ARBA00024193"/>
    </source>
</evidence>
<feature type="domain" description="J" evidence="10">
    <location>
        <begin position="68"/>
        <end position="136"/>
    </location>
</feature>
<feature type="transmembrane region" description="Helical" evidence="9">
    <location>
        <begin position="39"/>
        <end position="59"/>
    </location>
</feature>
<dbReference type="InterPro" id="IPR036869">
    <property type="entry name" value="J_dom_sf"/>
</dbReference>
<evidence type="ECO:0000256" key="1">
    <source>
        <dbReference type="ARBA" id="ARBA00004141"/>
    </source>
</evidence>
<keyword evidence="12" id="KW-1185">Reference proteome</keyword>
<dbReference type="Proteomes" id="UP001295444">
    <property type="component" value="Chromosome 05"/>
</dbReference>
<dbReference type="InterPro" id="IPR018253">
    <property type="entry name" value="DnaJ_domain_CS"/>
</dbReference>
<dbReference type="PROSITE" id="PS50076">
    <property type="entry name" value="DNAJ_2"/>
    <property type="match status" value="1"/>
</dbReference>
<protein>
    <recommendedName>
        <fullName evidence="7">DnaJ homolog subfamily C member 25</fullName>
    </recommendedName>
</protein>
<feature type="transmembrane region" description="Helical" evidence="9">
    <location>
        <begin position="162"/>
        <end position="180"/>
    </location>
</feature>
<name>A0AAD1W9A1_PELCU</name>
<dbReference type="Pfam" id="PF00226">
    <property type="entry name" value="DnaJ"/>
    <property type="match status" value="1"/>
</dbReference>
<comment type="similarity">
    <text evidence="6">Belongs to the DNAJC25 family.</text>
</comment>
<dbReference type="InterPro" id="IPR044632">
    <property type="entry name" value="DNAJC25-like"/>
</dbReference>
<dbReference type="SMART" id="SM00271">
    <property type="entry name" value="DnaJ"/>
    <property type="match status" value="1"/>
</dbReference>
<dbReference type="AlphaFoldDB" id="A0AAD1W9A1"/>
<dbReference type="InterPro" id="IPR001623">
    <property type="entry name" value="DnaJ_domain"/>
</dbReference>
<dbReference type="CDD" id="cd06257">
    <property type="entry name" value="DnaJ"/>
    <property type="match status" value="1"/>
</dbReference>
<keyword evidence="4 9" id="KW-0472">Membrane</keyword>
<keyword evidence="3 9" id="KW-1133">Transmembrane helix</keyword>
<organism evidence="11 12">
    <name type="scientific">Pelobates cultripes</name>
    <name type="common">Western spadefoot toad</name>
    <dbReference type="NCBI Taxonomy" id="61616"/>
    <lineage>
        <taxon>Eukaryota</taxon>
        <taxon>Metazoa</taxon>
        <taxon>Chordata</taxon>
        <taxon>Craniata</taxon>
        <taxon>Vertebrata</taxon>
        <taxon>Euteleostomi</taxon>
        <taxon>Amphibia</taxon>
        <taxon>Batrachia</taxon>
        <taxon>Anura</taxon>
        <taxon>Pelobatoidea</taxon>
        <taxon>Pelobatidae</taxon>
        <taxon>Pelobates</taxon>
    </lineage>
</organism>
<dbReference type="FunFam" id="1.10.287.110:FF:000036">
    <property type="entry name" value="dnaJ homolog subfamily C member 25"/>
    <property type="match status" value="1"/>
</dbReference>
<evidence type="ECO:0000256" key="7">
    <source>
        <dbReference type="ARBA" id="ARBA00024246"/>
    </source>
</evidence>
<keyword evidence="2 9" id="KW-0812">Transmembrane</keyword>